<protein>
    <recommendedName>
        <fullName evidence="13">Hexose transporter 1</fullName>
    </recommendedName>
</protein>
<evidence type="ECO:0000256" key="11">
    <source>
        <dbReference type="ARBA" id="ARBA00044668"/>
    </source>
</evidence>
<feature type="transmembrane region" description="Helical" evidence="15">
    <location>
        <begin position="458"/>
        <end position="478"/>
    </location>
</feature>
<dbReference type="Proteomes" id="UP000693970">
    <property type="component" value="Unassembled WGS sequence"/>
</dbReference>
<evidence type="ECO:0000256" key="10">
    <source>
        <dbReference type="ARBA" id="ARBA00044662"/>
    </source>
</evidence>
<evidence type="ECO:0000313" key="17">
    <source>
        <dbReference type="EMBL" id="KAG7357273.1"/>
    </source>
</evidence>
<dbReference type="Pfam" id="PF00083">
    <property type="entry name" value="Sugar_tr"/>
    <property type="match status" value="1"/>
</dbReference>
<dbReference type="AlphaFoldDB" id="A0A9K3L9F5"/>
<evidence type="ECO:0000256" key="12">
    <source>
        <dbReference type="ARBA" id="ARBA00044710"/>
    </source>
</evidence>
<dbReference type="PROSITE" id="PS50850">
    <property type="entry name" value="MFS"/>
    <property type="match status" value="1"/>
</dbReference>
<evidence type="ECO:0000256" key="9">
    <source>
        <dbReference type="ARBA" id="ARBA00044656"/>
    </source>
</evidence>
<feature type="transmembrane region" description="Helical" evidence="15">
    <location>
        <begin position="552"/>
        <end position="570"/>
    </location>
</feature>
<feature type="transmembrane region" description="Helical" evidence="15">
    <location>
        <begin position="186"/>
        <end position="204"/>
    </location>
</feature>
<comment type="subcellular location">
    <subcellularLocation>
        <location evidence="1">Membrane</location>
        <topology evidence="1">Multi-pass membrane protein</topology>
    </subcellularLocation>
</comment>
<comment type="caution">
    <text evidence="17">The sequence shown here is derived from an EMBL/GenBank/DDBJ whole genome shotgun (WGS) entry which is preliminary data.</text>
</comment>
<dbReference type="NCBIfam" id="TIGR00879">
    <property type="entry name" value="SP"/>
    <property type="match status" value="1"/>
</dbReference>
<dbReference type="InterPro" id="IPR020846">
    <property type="entry name" value="MFS_dom"/>
</dbReference>
<feature type="transmembrane region" description="Helical" evidence="15">
    <location>
        <begin position="429"/>
        <end position="449"/>
    </location>
</feature>
<accession>A0A9K3L9F5</accession>
<sequence>MTREEKKKLLGDRYEKYTIPIDSELARSARSHSAGMLGGSSSLGNFRVTGDGTAGGLTKAISVSGSSPATLTPSELGRQELYTQVPFQAVFGLQRKEREISKAFANYAADLDVASAKDLSDKEKSLRQSQASMIILDEMEFDAQVVTTPLVFAIIVASTCQFLVGYNTGVMNAPEKVVFPGHSTTAWAMAVAAFAVGGPFGAALGGKMADQRGRRGAMLIDVWIFLLGGLLQTIAQDILTIIIARLIIGFASGYSSTVVPIYLGEMAPPTLRGTLGTLTQFCLVIGILIADLMAFPFATEGGWRVLFAVTMIVAILQLLMSPFLLESPRWLLNRDPSSLRARYIIKRLRGLRDEHQVEQEVGNFIIGETAQHQDEGTQASILKELWAHPKRRTLLLSSLVLQMGQQLSGINAVFYYSTSFFEGIISNPLIGTTIIGAVNVAATYVALLLMDSCGRKSLILWSSGGMFLSCIVVVLSLLGFLNNILALVAVNVYVCCFEIGLGPIPWLIVAEVIEGKYVAIAMSLCSQLNWACNFVVGMVFPYLNLYLGPYSFVPFAFVLGFVFFYALLILPETQGKTPQELVAEMARRNSQSMVYEVNEDEAGAIDLEWRKAMEQLMKEEQAQMNKGTYDYGFQPIDSNSHNF</sequence>
<feature type="transmembrane region" description="Helical" evidence="15">
    <location>
        <begin position="216"/>
        <end position="235"/>
    </location>
</feature>
<gene>
    <name evidence="17" type="ORF">IV203_001961</name>
</gene>
<dbReference type="EMBL" id="JAGRRH010000015">
    <property type="protein sequence ID" value="KAG7357273.1"/>
    <property type="molecule type" value="Genomic_DNA"/>
</dbReference>
<evidence type="ECO:0000256" key="5">
    <source>
        <dbReference type="ARBA" id="ARBA00022989"/>
    </source>
</evidence>
<dbReference type="PROSITE" id="PS00217">
    <property type="entry name" value="SUGAR_TRANSPORT_2"/>
    <property type="match status" value="1"/>
</dbReference>
<dbReference type="InterPro" id="IPR045263">
    <property type="entry name" value="GLUT"/>
</dbReference>
<comment type="catalytic activity">
    <reaction evidence="8">
        <text>D-glucose(out) = D-glucose(in)</text>
        <dbReference type="Rhea" id="RHEA:60376"/>
        <dbReference type="ChEBI" id="CHEBI:4167"/>
    </reaction>
    <physiologicalReaction direction="left-to-right" evidence="8">
        <dbReference type="Rhea" id="RHEA:60377"/>
    </physiologicalReaction>
</comment>
<dbReference type="InterPro" id="IPR003663">
    <property type="entry name" value="Sugar/inositol_transpt"/>
</dbReference>
<evidence type="ECO:0000256" key="15">
    <source>
        <dbReference type="SAM" id="Phobius"/>
    </source>
</evidence>
<evidence type="ECO:0000256" key="1">
    <source>
        <dbReference type="ARBA" id="ARBA00004141"/>
    </source>
</evidence>
<evidence type="ECO:0000259" key="16">
    <source>
        <dbReference type="PROSITE" id="PS50850"/>
    </source>
</evidence>
<feature type="transmembrane region" description="Helical" evidence="15">
    <location>
        <begin position="145"/>
        <end position="166"/>
    </location>
</feature>
<evidence type="ECO:0000256" key="13">
    <source>
        <dbReference type="ARBA" id="ARBA00044780"/>
    </source>
</evidence>
<feature type="domain" description="Major facilitator superfamily (MFS) profile" evidence="16">
    <location>
        <begin position="153"/>
        <end position="574"/>
    </location>
</feature>
<dbReference type="PANTHER" id="PTHR23503:SF8">
    <property type="entry name" value="FACILITATED GLUCOSE TRANSPORTER PROTEIN 1"/>
    <property type="match status" value="1"/>
</dbReference>
<evidence type="ECO:0000256" key="3">
    <source>
        <dbReference type="ARBA" id="ARBA00022448"/>
    </source>
</evidence>
<keyword evidence="4 15" id="KW-0812">Transmembrane</keyword>
<evidence type="ECO:0000313" key="18">
    <source>
        <dbReference type="Proteomes" id="UP000693970"/>
    </source>
</evidence>
<reference evidence="17" key="1">
    <citation type="journal article" date="2021" name="Sci. Rep.">
        <title>Diploid genomic architecture of Nitzschia inconspicua, an elite biomass production diatom.</title>
        <authorList>
            <person name="Oliver A."/>
            <person name="Podell S."/>
            <person name="Pinowska A."/>
            <person name="Traller J.C."/>
            <person name="Smith S.R."/>
            <person name="McClure R."/>
            <person name="Beliaev A."/>
            <person name="Bohutskyi P."/>
            <person name="Hill E.A."/>
            <person name="Rabines A."/>
            <person name="Zheng H."/>
            <person name="Allen L.Z."/>
            <person name="Kuo A."/>
            <person name="Grigoriev I.V."/>
            <person name="Allen A.E."/>
            <person name="Hazlebeck D."/>
            <person name="Allen E.E."/>
        </authorList>
    </citation>
    <scope>NUCLEOTIDE SEQUENCE</scope>
    <source>
        <strain evidence="17">Hildebrandi</strain>
    </source>
</reference>
<feature type="transmembrane region" description="Helical" evidence="15">
    <location>
        <begin position="484"/>
        <end position="510"/>
    </location>
</feature>
<dbReference type="GO" id="GO:0016020">
    <property type="term" value="C:membrane"/>
    <property type="evidence" value="ECO:0007669"/>
    <property type="project" value="UniProtKB-SubCell"/>
</dbReference>
<comment type="catalytic activity">
    <reaction evidence="7">
        <text>D-galactose(in) = D-galactose(out)</text>
        <dbReference type="Rhea" id="RHEA:34915"/>
        <dbReference type="ChEBI" id="CHEBI:4139"/>
    </reaction>
    <physiologicalReaction direction="right-to-left" evidence="7">
        <dbReference type="Rhea" id="RHEA:34917"/>
    </physiologicalReaction>
</comment>
<comment type="catalytic activity">
    <reaction evidence="10">
        <text>D-mannose(out) = D-mannose(in)</text>
        <dbReference type="Rhea" id="RHEA:78391"/>
        <dbReference type="ChEBI" id="CHEBI:4208"/>
    </reaction>
    <physiologicalReaction direction="left-to-right" evidence="10">
        <dbReference type="Rhea" id="RHEA:78392"/>
    </physiologicalReaction>
</comment>
<name>A0A9K3L9F5_9STRA</name>
<dbReference type="PANTHER" id="PTHR23503">
    <property type="entry name" value="SOLUTE CARRIER FAMILY 2"/>
    <property type="match status" value="1"/>
</dbReference>
<comment type="similarity">
    <text evidence="14">Belongs to the major facilitator superfamily. Sugar transporter (TC 2.A.1.1) family.</text>
</comment>
<evidence type="ECO:0000256" key="8">
    <source>
        <dbReference type="ARBA" id="ARBA00044648"/>
    </source>
</evidence>
<comment type="catalytic activity">
    <reaction evidence="9">
        <text>D-xylose(out) = D-xylose(in)</text>
        <dbReference type="Rhea" id="RHEA:78427"/>
        <dbReference type="ChEBI" id="CHEBI:53455"/>
    </reaction>
    <physiologicalReaction direction="left-to-right" evidence="9">
        <dbReference type="Rhea" id="RHEA:78428"/>
    </physiologicalReaction>
</comment>
<feature type="transmembrane region" description="Helical" evidence="15">
    <location>
        <begin position="275"/>
        <end position="297"/>
    </location>
</feature>
<evidence type="ECO:0000256" key="7">
    <source>
        <dbReference type="ARBA" id="ARBA00044637"/>
    </source>
</evidence>
<keyword evidence="6 15" id="KW-0472">Membrane</keyword>
<comment type="catalytic activity">
    <reaction evidence="11">
        <text>D-glucosamine(out) = D-glucosamine(in)</text>
        <dbReference type="Rhea" id="RHEA:78423"/>
        <dbReference type="ChEBI" id="CHEBI:58723"/>
    </reaction>
    <physiologicalReaction direction="left-to-right" evidence="11">
        <dbReference type="Rhea" id="RHEA:78424"/>
    </physiologicalReaction>
</comment>
<dbReference type="GO" id="GO:0015149">
    <property type="term" value="F:hexose transmembrane transporter activity"/>
    <property type="evidence" value="ECO:0007669"/>
    <property type="project" value="TreeGrafter"/>
</dbReference>
<evidence type="ECO:0000256" key="2">
    <source>
        <dbReference type="ARBA" id="ARBA00011738"/>
    </source>
</evidence>
<evidence type="ECO:0000256" key="14">
    <source>
        <dbReference type="RuleBase" id="RU003346"/>
    </source>
</evidence>
<dbReference type="InterPro" id="IPR005828">
    <property type="entry name" value="MFS_sugar_transport-like"/>
</dbReference>
<keyword evidence="5 15" id="KW-1133">Transmembrane helix</keyword>
<comment type="subunit">
    <text evidence="2">Homodimer.</text>
</comment>
<keyword evidence="17" id="KW-0762">Sugar transport</keyword>
<feature type="transmembrane region" description="Helical" evidence="15">
    <location>
        <begin position="303"/>
        <end position="325"/>
    </location>
</feature>
<proteinExistence type="inferred from homology"/>
<feature type="transmembrane region" description="Helical" evidence="15">
    <location>
        <begin position="241"/>
        <end position="263"/>
    </location>
</feature>
<reference evidence="17" key="2">
    <citation type="submission" date="2021-04" db="EMBL/GenBank/DDBJ databases">
        <authorList>
            <person name="Podell S."/>
        </authorList>
    </citation>
    <scope>NUCLEOTIDE SEQUENCE</scope>
    <source>
        <strain evidence="17">Hildebrandi</strain>
    </source>
</reference>
<keyword evidence="3 14" id="KW-0813">Transport</keyword>
<evidence type="ECO:0000256" key="4">
    <source>
        <dbReference type="ARBA" id="ARBA00022692"/>
    </source>
</evidence>
<evidence type="ECO:0000256" key="6">
    <source>
        <dbReference type="ARBA" id="ARBA00023136"/>
    </source>
</evidence>
<dbReference type="OrthoDB" id="6612291at2759"/>
<organism evidence="17 18">
    <name type="scientific">Nitzschia inconspicua</name>
    <dbReference type="NCBI Taxonomy" id="303405"/>
    <lineage>
        <taxon>Eukaryota</taxon>
        <taxon>Sar</taxon>
        <taxon>Stramenopiles</taxon>
        <taxon>Ochrophyta</taxon>
        <taxon>Bacillariophyta</taxon>
        <taxon>Bacillariophyceae</taxon>
        <taxon>Bacillariophycidae</taxon>
        <taxon>Bacillariales</taxon>
        <taxon>Bacillariaceae</taxon>
        <taxon>Nitzschia</taxon>
    </lineage>
</organism>
<dbReference type="InterPro" id="IPR005829">
    <property type="entry name" value="Sugar_transporter_CS"/>
</dbReference>
<keyword evidence="18" id="KW-1185">Reference proteome</keyword>
<comment type="catalytic activity">
    <reaction evidence="12">
        <text>D-fructose(out) = D-fructose(in)</text>
        <dbReference type="Rhea" id="RHEA:60372"/>
        <dbReference type="ChEBI" id="CHEBI:37721"/>
    </reaction>
    <physiologicalReaction direction="left-to-right" evidence="12">
        <dbReference type="Rhea" id="RHEA:60373"/>
    </physiologicalReaction>
</comment>